<dbReference type="Pfam" id="PF13411">
    <property type="entry name" value="MerR_1"/>
    <property type="match status" value="1"/>
</dbReference>
<gene>
    <name evidence="5" type="ORF">QOZ94_003530</name>
</gene>
<dbReference type="PANTHER" id="PTHR30204">
    <property type="entry name" value="REDOX-CYCLING DRUG-SENSING TRANSCRIPTIONAL ACTIVATOR SOXR"/>
    <property type="match status" value="1"/>
</dbReference>
<evidence type="ECO:0000256" key="2">
    <source>
        <dbReference type="ARBA" id="ARBA00023125"/>
    </source>
</evidence>
<evidence type="ECO:0000259" key="4">
    <source>
        <dbReference type="PROSITE" id="PS50937"/>
    </source>
</evidence>
<comment type="caution">
    <text evidence="5">The sequence shown here is derived from an EMBL/GenBank/DDBJ whole genome shotgun (WGS) entry which is preliminary data.</text>
</comment>
<name>A0ABU0LHV4_XANAG</name>
<keyword evidence="2 5" id="KW-0238">DNA-binding</keyword>
<keyword evidence="1" id="KW-0805">Transcription regulation</keyword>
<dbReference type="PANTHER" id="PTHR30204:SF94">
    <property type="entry name" value="HEAVY METAL-DEPENDENT TRANSCRIPTIONAL REGULATOR HI_0293-RELATED"/>
    <property type="match status" value="1"/>
</dbReference>
<dbReference type="PROSITE" id="PS50937">
    <property type="entry name" value="HTH_MERR_2"/>
    <property type="match status" value="1"/>
</dbReference>
<sequence length="154" mass="16865">MSVGVSIGVAAKASGVKVPTVRFYEQIGLMPPMVRTDGNRRLYGPADVKRLTFIRHARELGFEIDAIRELLQLQDQPNQSCAVADDIARGRLGEVRRRIASLRALEAELERMVGECSHGRVAECRVIEVLADHCECRFHAHEADGAEADGAEGG</sequence>
<evidence type="ECO:0000256" key="3">
    <source>
        <dbReference type="ARBA" id="ARBA00023163"/>
    </source>
</evidence>
<proteinExistence type="predicted"/>
<dbReference type="PROSITE" id="PS00552">
    <property type="entry name" value="HTH_MERR_1"/>
    <property type="match status" value="1"/>
</dbReference>
<dbReference type="EMBL" id="JAUSVY010000009">
    <property type="protein sequence ID" value="MDQ0506716.1"/>
    <property type="molecule type" value="Genomic_DNA"/>
</dbReference>
<dbReference type="Proteomes" id="UP001241747">
    <property type="component" value="Unassembled WGS sequence"/>
</dbReference>
<keyword evidence="3" id="KW-0804">Transcription</keyword>
<feature type="domain" description="HTH merR-type" evidence="4">
    <location>
        <begin position="6"/>
        <end position="73"/>
    </location>
</feature>
<dbReference type="InterPro" id="IPR047057">
    <property type="entry name" value="MerR_fam"/>
</dbReference>
<dbReference type="Gene3D" id="1.10.1660.10">
    <property type="match status" value="1"/>
</dbReference>
<dbReference type="InterPro" id="IPR009061">
    <property type="entry name" value="DNA-bd_dom_put_sf"/>
</dbReference>
<dbReference type="SMART" id="SM00422">
    <property type="entry name" value="HTH_MERR"/>
    <property type="match status" value="1"/>
</dbReference>
<evidence type="ECO:0000313" key="6">
    <source>
        <dbReference type="Proteomes" id="UP001241747"/>
    </source>
</evidence>
<reference evidence="5 6" key="1">
    <citation type="submission" date="2023-07" db="EMBL/GenBank/DDBJ databases">
        <title>Genomic Encyclopedia of Type Strains, Phase IV (KMG-IV): sequencing the most valuable type-strain genomes for metagenomic binning, comparative biology and taxonomic classification.</title>
        <authorList>
            <person name="Goeker M."/>
        </authorList>
    </citation>
    <scope>NUCLEOTIDE SEQUENCE [LARGE SCALE GENOMIC DNA]</scope>
    <source>
        <strain evidence="5 6">DSM 3770</strain>
    </source>
</reference>
<evidence type="ECO:0000313" key="5">
    <source>
        <dbReference type="EMBL" id="MDQ0506716.1"/>
    </source>
</evidence>
<dbReference type="GO" id="GO:0003677">
    <property type="term" value="F:DNA binding"/>
    <property type="evidence" value="ECO:0007669"/>
    <property type="project" value="UniProtKB-KW"/>
</dbReference>
<protein>
    <submittedName>
        <fullName evidence="5">DNA-binding transcriptional MerR regulator</fullName>
    </submittedName>
</protein>
<evidence type="ECO:0000256" key="1">
    <source>
        <dbReference type="ARBA" id="ARBA00023015"/>
    </source>
</evidence>
<dbReference type="CDD" id="cd04785">
    <property type="entry name" value="HTH_CadR-PbrR-like"/>
    <property type="match status" value="1"/>
</dbReference>
<dbReference type="RefSeq" id="WP_237345382.1">
    <property type="nucleotide sequence ID" value="NZ_JABWGX010000009.1"/>
</dbReference>
<dbReference type="SUPFAM" id="SSF46955">
    <property type="entry name" value="Putative DNA-binding domain"/>
    <property type="match status" value="1"/>
</dbReference>
<dbReference type="InterPro" id="IPR000551">
    <property type="entry name" value="MerR-type_HTH_dom"/>
</dbReference>
<keyword evidence="6" id="KW-1185">Reference proteome</keyword>
<organism evidence="5 6">
    <name type="scientific">Xanthobacter agilis</name>
    <dbReference type="NCBI Taxonomy" id="47492"/>
    <lineage>
        <taxon>Bacteria</taxon>
        <taxon>Pseudomonadati</taxon>
        <taxon>Pseudomonadota</taxon>
        <taxon>Alphaproteobacteria</taxon>
        <taxon>Hyphomicrobiales</taxon>
        <taxon>Xanthobacteraceae</taxon>
        <taxon>Xanthobacter</taxon>
    </lineage>
</organism>
<accession>A0ABU0LHV4</accession>
<dbReference type="PRINTS" id="PR00040">
    <property type="entry name" value="HTHMERR"/>
</dbReference>